<feature type="coiled-coil region" evidence="7">
    <location>
        <begin position="92"/>
        <end position="123"/>
    </location>
</feature>
<evidence type="ECO:0000256" key="8">
    <source>
        <dbReference type="SAM" id="MobiDB-lite"/>
    </source>
</evidence>
<evidence type="ECO:0000256" key="3">
    <source>
        <dbReference type="ARBA" id="ARBA00022583"/>
    </source>
</evidence>
<dbReference type="OrthoDB" id="5593455at2759"/>
<dbReference type="InterPro" id="IPR054713">
    <property type="entry name" value="GMIP/FCHO2-like_FCH"/>
</dbReference>
<feature type="region of interest" description="Disordered" evidence="8">
    <location>
        <begin position="288"/>
        <end position="367"/>
    </location>
</feature>
<accession>A0A7I4Y492</accession>
<keyword evidence="5" id="KW-0472">Membrane</keyword>
<dbReference type="WBParaSite" id="HCON_00042820-00001">
    <property type="protein sequence ID" value="HCON_00042820-00001"/>
    <property type="gene ID" value="HCON_00042820"/>
</dbReference>
<proteinExistence type="inferred from homology"/>
<dbReference type="OMA" id="NEYIHAW"/>
<keyword evidence="4 6" id="KW-0175">Coiled coil</keyword>
<dbReference type="PROSITE" id="PS51741">
    <property type="entry name" value="F_BAR"/>
    <property type="match status" value="1"/>
</dbReference>
<dbReference type="GO" id="GO:0048268">
    <property type="term" value="P:clathrin coat assembly"/>
    <property type="evidence" value="ECO:0007669"/>
    <property type="project" value="TreeGrafter"/>
</dbReference>
<protein>
    <submittedName>
        <fullName evidence="12">FCH domain only protein 2</fullName>
    </submittedName>
</protein>
<dbReference type="SMART" id="SM00055">
    <property type="entry name" value="FCH"/>
    <property type="match status" value="1"/>
</dbReference>
<dbReference type="AlphaFoldDB" id="A0A7I4Y492"/>
<feature type="compositionally biased region" description="Polar residues" evidence="8">
    <location>
        <begin position="336"/>
        <end position="364"/>
    </location>
</feature>
<feature type="domain" description="F-BAR" evidence="10">
    <location>
        <begin position="6"/>
        <end position="254"/>
    </location>
</feature>
<dbReference type="InterPro" id="IPR028565">
    <property type="entry name" value="MHD"/>
</dbReference>
<name>A0A7I4Y492_HAECO</name>
<keyword evidence="5" id="KW-0168">Coated pit</keyword>
<dbReference type="Proteomes" id="UP000025227">
    <property type="component" value="Unplaced"/>
</dbReference>
<evidence type="ECO:0000256" key="4">
    <source>
        <dbReference type="ARBA" id="ARBA00023054"/>
    </source>
</evidence>
<dbReference type="GO" id="GO:0005886">
    <property type="term" value="C:plasma membrane"/>
    <property type="evidence" value="ECO:0007669"/>
    <property type="project" value="TreeGrafter"/>
</dbReference>
<feature type="compositionally biased region" description="Low complexity" evidence="8">
    <location>
        <begin position="293"/>
        <end position="307"/>
    </location>
</feature>
<dbReference type="InterPro" id="IPR018808">
    <property type="entry name" value="Muniscin_C"/>
</dbReference>
<feature type="domain" description="MHD" evidence="9">
    <location>
        <begin position="683"/>
        <end position="945"/>
    </location>
</feature>
<dbReference type="Gene3D" id="1.20.1270.60">
    <property type="entry name" value="Arfaptin homology (AH) domain/BAR domain"/>
    <property type="match status" value="1"/>
</dbReference>
<feature type="compositionally biased region" description="Basic and acidic residues" evidence="8">
    <location>
        <begin position="423"/>
        <end position="434"/>
    </location>
</feature>
<evidence type="ECO:0000256" key="1">
    <source>
        <dbReference type="ARBA" id="ARBA00004283"/>
    </source>
</evidence>
<keyword evidence="3" id="KW-0254">Endocytosis</keyword>
<evidence type="ECO:0000256" key="7">
    <source>
        <dbReference type="SAM" id="Coils"/>
    </source>
</evidence>
<evidence type="ECO:0000256" key="2">
    <source>
        <dbReference type="ARBA" id="ARBA00011064"/>
    </source>
</evidence>
<dbReference type="InterPro" id="IPR031160">
    <property type="entry name" value="F_BAR_dom"/>
</dbReference>
<organism evidence="11 12">
    <name type="scientific">Haemonchus contortus</name>
    <name type="common">Barber pole worm</name>
    <dbReference type="NCBI Taxonomy" id="6289"/>
    <lineage>
        <taxon>Eukaryota</taxon>
        <taxon>Metazoa</taxon>
        <taxon>Ecdysozoa</taxon>
        <taxon>Nematoda</taxon>
        <taxon>Chromadorea</taxon>
        <taxon>Rhabditida</taxon>
        <taxon>Rhabditina</taxon>
        <taxon>Rhabditomorpha</taxon>
        <taxon>Strongyloidea</taxon>
        <taxon>Trichostrongylidae</taxon>
        <taxon>Haemonchus</taxon>
    </lineage>
</organism>
<feature type="region of interest" description="Disordered" evidence="8">
    <location>
        <begin position="381"/>
        <end position="501"/>
    </location>
</feature>
<dbReference type="SUPFAM" id="SSF103657">
    <property type="entry name" value="BAR/IMD domain-like"/>
    <property type="match status" value="1"/>
</dbReference>
<sequence length="950" mass="105292">MAADIMKYDYENHFWGEKHLGFHVLYENMKHGEETVNEIGQFLKERLAMEEEYGKMFTKSMNRVSTFVSNGSSLDSGWTLARGTLELLSEIHTMLVKNLQDLAKEVAKYKEDLTKTRKEAKQQDILDAVNLMQTTTTCLQKSKETYYARCAELEKLKKESNVNPKEIAKMESKMFKSREEYRSYVDKYETVRSDFEEKMERACKMFQAHDRSHFAALQQFLLMYAGHQQEAACAAQQVAGQFRESLQQLSVDEMIARFVRSKGTGAERPQPAVFEEPAEFSVLSDDEIHRRPSGSMPSSSCSSGVVPSNPPPAPPTADGLLSMDSLDAWDNRESQHVQPSPTASHSSDSTTGTVPNAAPFSSSVGGTGALGRQKLSLFLPKRKKTVSQSSANDEHEATGGLFKFRQNRRSKKSTSETTNTTTEKLDVLSMDDVHSTASSTRSDEKSQRINGSTSLLDLPLAPPPPPPVDDEGYTIREHEDAKEDTNWSSCSSSDEDENALQQSKIRSLTIRPAESAKTMNASVDELRDAIGHINICRSNTFDKDPWSVGSSRPPLFSQSLTGGSLKPLRPCHTADGRFRSNFNESDFGKSNMPMNFSASMGPIAGMARARPRSNTPTYNTSFGAGASLRKDSVGSVEWGSSFAINNSEGGQNLGESSFNLSQSTANLMQATISEHRVPVAMAVNEYSHVWFKSANVEERITRTFGTVLISFAATSLPLLTDVHSDIEPLRFELVDAVIIKSIVPNKQLLLPDSVAAQHGPTYHYQFDRLGLANWLLAQQKEKPTAAFFNAEVLRYEIQDQDNAVQPPLLLSNYWKCEEDHTDVRVDYHLNPQCSITTPLLNLVFTTKVSGEVNSVTSDPQAIWTAENSALSWSVTELSRYGDCSGSLKARVHLGGGGPSQPAHVHVQFQCSDTTISGVNVSLSNSDTYHLSMVRRKVLAGKYFSEPEIRK</sequence>
<dbReference type="Pfam" id="PF22699">
    <property type="entry name" value="GMIP-like_FCH"/>
    <property type="match status" value="1"/>
</dbReference>
<evidence type="ECO:0000259" key="10">
    <source>
        <dbReference type="PROSITE" id="PS51741"/>
    </source>
</evidence>
<reference evidence="12" key="1">
    <citation type="submission" date="2020-12" db="UniProtKB">
        <authorList>
            <consortium name="WormBaseParasite"/>
        </authorList>
    </citation>
    <scope>IDENTIFICATION</scope>
    <source>
        <strain evidence="12">MHco3</strain>
    </source>
</reference>
<feature type="compositionally biased region" description="Basic and acidic residues" evidence="8">
    <location>
        <begin position="473"/>
        <end position="485"/>
    </location>
</feature>
<evidence type="ECO:0000259" key="9">
    <source>
        <dbReference type="PROSITE" id="PS51072"/>
    </source>
</evidence>
<evidence type="ECO:0000256" key="5">
    <source>
        <dbReference type="ARBA" id="ARBA00023176"/>
    </source>
</evidence>
<dbReference type="GO" id="GO:0030136">
    <property type="term" value="C:clathrin-coated vesicle"/>
    <property type="evidence" value="ECO:0007669"/>
    <property type="project" value="TreeGrafter"/>
</dbReference>
<feature type="region of interest" description="Disordered" evidence="8">
    <location>
        <begin position="262"/>
        <end position="281"/>
    </location>
</feature>
<dbReference type="GO" id="GO:0005905">
    <property type="term" value="C:clathrin-coated pit"/>
    <property type="evidence" value="ECO:0007669"/>
    <property type="project" value="UniProtKB-SubCell"/>
</dbReference>
<keyword evidence="11" id="KW-1185">Reference proteome</keyword>
<evidence type="ECO:0000313" key="12">
    <source>
        <dbReference type="WBParaSite" id="HCON_00042820-00001"/>
    </source>
</evidence>
<evidence type="ECO:0000313" key="11">
    <source>
        <dbReference type="Proteomes" id="UP000025227"/>
    </source>
</evidence>
<dbReference type="PANTHER" id="PTHR23065">
    <property type="entry name" value="PROLINE-SERINE-THREONINE PHOSPHATASE INTERACTING PROTEIN 1"/>
    <property type="match status" value="1"/>
</dbReference>
<evidence type="ECO:0000256" key="6">
    <source>
        <dbReference type="PROSITE-ProRule" id="PRU01077"/>
    </source>
</evidence>
<dbReference type="Pfam" id="PF10291">
    <property type="entry name" value="muHD"/>
    <property type="match status" value="1"/>
</dbReference>
<dbReference type="PROSITE" id="PS51072">
    <property type="entry name" value="MHD"/>
    <property type="match status" value="1"/>
</dbReference>
<comment type="similarity">
    <text evidence="2">Belongs to the FCHO family.</text>
</comment>
<dbReference type="GO" id="GO:0072583">
    <property type="term" value="P:clathrin-dependent endocytosis"/>
    <property type="evidence" value="ECO:0007669"/>
    <property type="project" value="TreeGrafter"/>
</dbReference>
<comment type="subcellular location">
    <subcellularLocation>
        <location evidence="1">Membrane</location>
        <location evidence="1">Clathrin-coated pit</location>
        <topology evidence="1">Peripheral membrane protein</topology>
        <orientation evidence="1">Cytoplasmic side</orientation>
    </subcellularLocation>
</comment>
<dbReference type="InterPro" id="IPR027267">
    <property type="entry name" value="AH/BAR_dom_sf"/>
</dbReference>
<dbReference type="InterPro" id="IPR001060">
    <property type="entry name" value="FCH_dom"/>
</dbReference>
<dbReference type="PANTHER" id="PTHR23065:SF15">
    <property type="entry name" value="AT02057P"/>
    <property type="match status" value="1"/>
</dbReference>